<sequence>MGLHQTPLIKEQQLEIYKTSQQADILMKSQLGRHFILLQHIAKI</sequence>
<evidence type="ECO:0000313" key="2">
    <source>
        <dbReference type="Proteomes" id="UP000006251"/>
    </source>
</evidence>
<comment type="caution">
    <text evidence="1">The sequence shown here is derived from an EMBL/GenBank/DDBJ whole genome shotgun (WGS) entry which is preliminary data.</text>
</comment>
<proteinExistence type="predicted"/>
<dbReference type="AlphaFoldDB" id="K7A3W4"/>
<protein>
    <submittedName>
        <fullName evidence="1">Uncharacterized protein</fullName>
    </submittedName>
</protein>
<evidence type="ECO:0000313" key="1">
    <source>
        <dbReference type="EMBL" id="GAC30180.1"/>
    </source>
</evidence>
<gene>
    <name evidence="1" type="ORF">GPAL_3332</name>
</gene>
<accession>K7A3W4</accession>
<dbReference type="Proteomes" id="UP000006251">
    <property type="component" value="Unassembled WGS sequence"/>
</dbReference>
<organism evidence="1 2">
    <name type="scientific">Brumicola pallidula DSM 14239 = ACAM 615</name>
    <dbReference type="NCBI Taxonomy" id="1121922"/>
    <lineage>
        <taxon>Bacteria</taxon>
        <taxon>Pseudomonadati</taxon>
        <taxon>Pseudomonadota</taxon>
        <taxon>Gammaproteobacteria</taxon>
        <taxon>Alteromonadales</taxon>
        <taxon>Alteromonadaceae</taxon>
        <taxon>Brumicola</taxon>
    </lineage>
</organism>
<reference evidence="2" key="1">
    <citation type="journal article" date="2014" name="Environ. Microbiol.">
        <title>Comparative genomics of the marine bacterial genus Glaciecola reveals the high degree of genomic diversity and genomic characteristic for cold adaptation.</title>
        <authorList>
            <person name="Qin Q.L."/>
            <person name="Xie B.B."/>
            <person name="Yu Y."/>
            <person name="Shu Y.L."/>
            <person name="Rong J.C."/>
            <person name="Zhang Y.J."/>
            <person name="Zhao D.L."/>
            <person name="Chen X.L."/>
            <person name="Zhang X.Y."/>
            <person name="Chen B."/>
            <person name="Zhou B.C."/>
            <person name="Zhang Y.Z."/>
        </authorList>
    </citation>
    <scope>NUCLEOTIDE SEQUENCE [LARGE SCALE GENOMIC DNA]</scope>
    <source>
        <strain evidence="2">ACAM 615</strain>
    </source>
</reference>
<keyword evidence="2" id="KW-1185">Reference proteome</keyword>
<dbReference type="EMBL" id="BAEQ01000054">
    <property type="protein sequence ID" value="GAC30180.1"/>
    <property type="molecule type" value="Genomic_DNA"/>
</dbReference>
<name>K7A3W4_9ALTE</name>